<evidence type="ECO:0000256" key="1">
    <source>
        <dbReference type="SAM" id="MobiDB-lite"/>
    </source>
</evidence>
<reference evidence="2 3" key="1">
    <citation type="submission" date="2017-06" db="EMBL/GenBank/DDBJ databases">
        <title>Draft genome sequence of a variant of Elsinoe murrayae.</title>
        <authorList>
            <person name="Cheng Q."/>
        </authorList>
    </citation>
    <scope>NUCLEOTIDE SEQUENCE [LARGE SCALE GENOMIC DNA]</scope>
    <source>
        <strain evidence="2 3">CQ-2017a</strain>
    </source>
</reference>
<evidence type="ECO:0000313" key="2">
    <source>
        <dbReference type="EMBL" id="PNS18095.1"/>
    </source>
</evidence>
<dbReference type="PANTHER" id="PTHR23250:SF1">
    <property type="entry name" value="TECTONIN BETA-PROPELLER REPEAT-CONTAINING PROTEIN 1"/>
    <property type="match status" value="1"/>
</dbReference>
<feature type="region of interest" description="Disordered" evidence="1">
    <location>
        <begin position="1"/>
        <end position="84"/>
    </location>
</feature>
<feature type="region of interest" description="Disordered" evidence="1">
    <location>
        <begin position="441"/>
        <end position="544"/>
    </location>
</feature>
<dbReference type="InterPro" id="IPR051513">
    <property type="entry name" value="Tectonin_beta-prop"/>
</dbReference>
<dbReference type="InParanoid" id="A0A2K1QSS5"/>
<gene>
    <name evidence="2" type="ORF">CAC42_4054</name>
</gene>
<dbReference type="OrthoDB" id="72441at2759"/>
<dbReference type="EMBL" id="NKHZ01000047">
    <property type="protein sequence ID" value="PNS18095.1"/>
    <property type="molecule type" value="Genomic_DNA"/>
</dbReference>
<evidence type="ECO:0000313" key="3">
    <source>
        <dbReference type="Proteomes" id="UP000243797"/>
    </source>
</evidence>
<protein>
    <recommendedName>
        <fullName evidence="4">Peroxin/Ferlin domain-containing protein</fullName>
    </recommendedName>
</protein>
<feature type="compositionally biased region" description="Basic and acidic residues" evidence="1">
    <location>
        <begin position="524"/>
        <end position="544"/>
    </location>
</feature>
<dbReference type="STRING" id="2082308.A0A2K1QSS5"/>
<accession>A0A2K1QSS5</accession>
<organism evidence="2 3">
    <name type="scientific">Sphaceloma murrayae</name>
    <dbReference type="NCBI Taxonomy" id="2082308"/>
    <lineage>
        <taxon>Eukaryota</taxon>
        <taxon>Fungi</taxon>
        <taxon>Dikarya</taxon>
        <taxon>Ascomycota</taxon>
        <taxon>Pezizomycotina</taxon>
        <taxon>Dothideomycetes</taxon>
        <taxon>Dothideomycetidae</taxon>
        <taxon>Myriangiales</taxon>
        <taxon>Elsinoaceae</taxon>
        <taxon>Sphaceloma</taxon>
    </lineage>
</organism>
<name>A0A2K1QSS5_9PEZI</name>
<dbReference type="Proteomes" id="UP000243797">
    <property type="component" value="Unassembled WGS sequence"/>
</dbReference>
<dbReference type="AlphaFoldDB" id="A0A2K1QSS5"/>
<feature type="compositionally biased region" description="Basic and acidic residues" evidence="1">
    <location>
        <begin position="20"/>
        <end position="33"/>
    </location>
</feature>
<feature type="compositionally biased region" description="Basic and acidic residues" evidence="1">
    <location>
        <begin position="456"/>
        <end position="476"/>
    </location>
</feature>
<comment type="caution">
    <text evidence="2">The sequence shown here is derived from an EMBL/GenBank/DDBJ whole genome shotgun (WGS) entry which is preliminary data.</text>
</comment>
<feature type="compositionally biased region" description="Basic and acidic residues" evidence="1">
    <location>
        <begin position="492"/>
        <end position="510"/>
    </location>
</feature>
<evidence type="ECO:0008006" key="4">
    <source>
        <dbReference type="Google" id="ProtNLM"/>
    </source>
</evidence>
<proteinExistence type="predicted"/>
<sequence length="544" mass="62279">MSTAGASSRPESLTNTPPPEPRDHGIVLLDRTRTQATDQEDGQEEIAPLQGGSNQPSNAPLLERNLSRRWTRTSLQHARTQRKYRRYQEDRIAHKKVDPGDTPVGHKGKRERGKTLVKDFWRGKKIRQTQEEDAIIEVLYENQRGFFTFGVPHFSSKSLLNFDPKSWTNARMRGSPVNITNAQVPDPNWEWAWKSWYVDMSRDVDEDGWEYSLAFYGCPWHGNHPWFHSFVRRRRWLRKRVRKHAHHAHGGQPGSRHIAEAHMLTPDYFTIHPSKTRSIDDTRAGSIATSTSGLRKSYEDDDRDAAEVRDIASLLMLLRRATIDREKIVLIRRFIRNADDELHYLSEEMPHIMSMLMFQSSRRDLLKLLMDDLARVSEHRKQHKSEGTEEGEREAERISNLLAATDAADKQVKRLEYWSDIRSMVREGRTAAGVDASKWDPEKWAGLDTSGPLSHEQSEAKEPGKSENEMQKEMQLLEKTSTSGSGEVASEQGKRAGEAEEIAAERGDAVEDKEELPVVFSSGDEYRTADETPIDLHKGKGREA</sequence>
<feature type="compositionally biased region" description="Polar residues" evidence="1">
    <location>
        <begin position="1"/>
        <end position="15"/>
    </location>
</feature>
<dbReference type="PANTHER" id="PTHR23250">
    <property type="entry name" value="DYSFERLIN-RELATED"/>
    <property type="match status" value="1"/>
</dbReference>
<keyword evidence="3" id="KW-1185">Reference proteome</keyword>